<dbReference type="InterPro" id="IPR050833">
    <property type="entry name" value="Poly_Biosynth_Transport"/>
</dbReference>
<keyword evidence="8" id="KW-1185">Reference proteome</keyword>
<name>A0A1T4P8N7_9ENTE</name>
<evidence type="ECO:0000256" key="6">
    <source>
        <dbReference type="SAM" id="Phobius"/>
    </source>
</evidence>
<feature type="transmembrane region" description="Helical" evidence="6">
    <location>
        <begin position="45"/>
        <end position="69"/>
    </location>
</feature>
<dbReference type="AlphaFoldDB" id="A0A1T4P8N7"/>
<evidence type="ECO:0000256" key="2">
    <source>
        <dbReference type="ARBA" id="ARBA00022475"/>
    </source>
</evidence>
<gene>
    <name evidence="7" type="ORF">SAMN02745116_01702</name>
</gene>
<feature type="transmembrane region" description="Helical" evidence="6">
    <location>
        <begin position="12"/>
        <end position="33"/>
    </location>
</feature>
<feature type="transmembrane region" description="Helical" evidence="6">
    <location>
        <begin position="121"/>
        <end position="140"/>
    </location>
</feature>
<dbReference type="OrthoDB" id="8609648at2"/>
<proteinExistence type="predicted"/>
<dbReference type="GO" id="GO:0005886">
    <property type="term" value="C:plasma membrane"/>
    <property type="evidence" value="ECO:0007669"/>
    <property type="project" value="UniProtKB-SubCell"/>
</dbReference>
<evidence type="ECO:0000313" key="7">
    <source>
        <dbReference type="EMBL" id="SJZ87903.1"/>
    </source>
</evidence>
<organism evidence="7 8">
    <name type="scientific">Pilibacter termitis</name>
    <dbReference type="NCBI Taxonomy" id="263852"/>
    <lineage>
        <taxon>Bacteria</taxon>
        <taxon>Bacillati</taxon>
        <taxon>Bacillota</taxon>
        <taxon>Bacilli</taxon>
        <taxon>Lactobacillales</taxon>
        <taxon>Enterococcaceae</taxon>
        <taxon>Pilibacter</taxon>
    </lineage>
</organism>
<keyword evidence="2" id="KW-1003">Cell membrane</keyword>
<dbReference type="Proteomes" id="UP000190328">
    <property type="component" value="Unassembled WGS sequence"/>
</dbReference>
<feature type="transmembrane region" description="Helical" evidence="6">
    <location>
        <begin position="399"/>
        <end position="418"/>
    </location>
</feature>
<evidence type="ECO:0000256" key="4">
    <source>
        <dbReference type="ARBA" id="ARBA00022989"/>
    </source>
</evidence>
<dbReference type="InterPro" id="IPR002797">
    <property type="entry name" value="Polysacc_synth"/>
</dbReference>
<feature type="transmembrane region" description="Helical" evidence="6">
    <location>
        <begin position="90"/>
        <end position="109"/>
    </location>
</feature>
<evidence type="ECO:0000256" key="3">
    <source>
        <dbReference type="ARBA" id="ARBA00022692"/>
    </source>
</evidence>
<protein>
    <submittedName>
        <fullName evidence="7">Membrane protein involved in the export of O-antigen and teichoic acid</fullName>
    </submittedName>
</protein>
<feature type="transmembrane region" description="Helical" evidence="6">
    <location>
        <begin position="469"/>
        <end position="488"/>
    </location>
</feature>
<evidence type="ECO:0000313" key="8">
    <source>
        <dbReference type="Proteomes" id="UP000190328"/>
    </source>
</evidence>
<dbReference type="STRING" id="263852.SAMN02745116_01702"/>
<feature type="transmembrane region" description="Helical" evidence="6">
    <location>
        <begin position="308"/>
        <end position="326"/>
    </location>
</feature>
<dbReference type="PANTHER" id="PTHR30250">
    <property type="entry name" value="PST FAMILY PREDICTED COLANIC ACID TRANSPORTER"/>
    <property type="match status" value="1"/>
</dbReference>
<dbReference type="EMBL" id="FUXI01000019">
    <property type="protein sequence ID" value="SJZ87903.1"/>
    <property type="molecule type" value="Genomic_DNA"/>
</dbReference>
<feature type="transmembrane region" description="Helical" evidence="6">
    <location>
        <begin position="375"/>
        <end position="393"/>
    </location>
</feature>
<feature type="transmembrane region" description="Helical" evidence="6">
    <location>
        <begin position="439"/>
        <end position="457"/>
    </location>
</feature>
<feature type="transmembrane region" description="Helical" evidence="6">
    <location>
        <begin position="338"/>
        <end position="354"/>
    </location>
</feature>
<comment type="subcellular location">
    <subcellularLocation>
        <location evidence="1">Cell membrane</location>
        <topology evidence="1">Multi-pass membrane protein</topology>
    </subcellularLocation>
</comment>
<reference evidence="7 8" key="1">
    <citation type="submission" date="2017-02" db="EMBL/GenBank/DDBJ databases">
        <authorList>
            <person name="Peterson S.W."/>
        </authorList>
    </citation>
    <scope>NUCLEOTIDE SEQUENCE [LARGE SCALE GENOMIC DNA]</scope>
    <source>
        <strain evidence="7 8">ATCC BAA-1030</strain>
    </source>
</reference>
<evidence type="ECO:0000256" key="5">
    <source>
        <dbReference type="ARBA" id="ARBA00023136"/>
    </source>
</evidence>
<keyword evidence="5 6" id="KW-0472">Membrane</keyword>
<dbReference type="Pfam" id="PF01943">
    <property type="entry name" value="Polysacc_synt"/>
    <property type="match status" value="1"/>
</dbReference>
<evidence type="ECO:0000256" key="1">
    <source>
        <dbReference type="ARBA" id="ARBA00004651"/>
    </source>
</evidence>
<dbReference type="RefSeq" id="WP_078807634.1">
    <property type="nucleotide sequence ID" value="NZ_FUXI01000019.1"/>
</dbReference>
<keyword evidence="3 6" id="KW-0812">Transmembrane</keyword>
<accession>A0A1T4P8N7</accession>
<sequence length="509" mass="57641">MRVQNAIRNSVFSFSAQIIQIVARFVLQTIFIHQLGKTYLGVNGLFTNILMILSLADLGIGSAISVGMYEPISKSDVTKIASYMKLFKKAYMMIGVAVGVLGIALYPFLPIFMKGKKVSDVGIIFFLFLANSVVSYFFSYNRTLFSAHQKEYINVVNVTSFQLIQYALQAIVLIFWQNFLLYLLLQVLCTLWSNIVISKKARVVFPEIVAQTPNAPSLPVEEQRTLKRNVLELIGSRFGGVVLSGTDNLLISSFIGLVSTGIYSNYSLIILNLTTIINKVMNATIASVGNLAAEKNSARGEEVFLKHFFLNFTLCFFTSTMLLNLFNPFVFIWAGRTYLFPFFVVFVIVLNFLCQQIRQTALIFLMGYGTLKHQGIKSVIEAVVNLIVSLTLVTQTTLGISGVLLGTIFTNLVINSWFENRQVFHLGFHLPVKRFLVKQYALLILTIVVMLGNYWLTVQIELPNLVLNFFVRLILTFLIDLIVFLLCFRKTVEFTYYVHLAKQLFMRKK</sequence>
<keyword evidence="4 6" id="KW-1133">Transmembrane helix</keyword>
<dbReference type="PANTHER" id="PTHR30250:SF26">
    <property type="entry name" value="PSMA PROTEIN"/>
    <property type="match status" value="1"/>
</dbReference>
<feature type="transmembrane region" description="Helical" evidence="6">
    <location>
        <begin position="152"/>
        <end position="173"/>
    </location>
</feature>